<evidence type="ECO:0000313" key="2">
    <source>
        <dbReference type="Proteomes" id="UP001057402"/>
    </source>
</evidence>
<reference evidence="2" key="1">
    <citation type="journal article" date="2023" name="Front. Plant Sci.">
        <title>Chromosomal-level genome assembly of Melastoma candidum provides insights into trichome evolution.</title>
        <authorList>
            <person name="Zhong Y."/>
            <person name="Wu W."/>
            <person name="Sun C."/>
            <person name="Zou P."/>
            <person name="Liu Y."/>
            <person name="Dai S."/>
            <person name="Zhou R."/>
        </authorList>
    </citation>
    <scope>NUCLEOTIDE SEQUENCE [LARGE SCALE GENOMIC DNA]</scope>
</reference>
<proteinExistence type="predicted"/>
<gene>
    <name evidence="1" type="ORF">MLD38_013519</name>
</gene>
<dbReference type="EMBL" id="CM042883">
    <property type="protein sequence ID" value="KAI4375674.1"/>
    <property type="molecule type" value="Genomic_DNA"/>
</dbReference>
<comment type="caution">
    <text evidence="1">The sequence shown here is derived from an EMBL/GenBank/DDBJ whole genome shotgun (WGS) entry which is preliminary data.</text>
</comment>
<dbReference type="Proteomes" id="UP001057402">
    <property type="component" value="Chromosome 4"/>
</dbReference>
<protein>
    <submittedName>
        <fullName evidence="1">Uncharacterized protein</fullName>
    </submittedName>
</protein>
<evidence type="ECO:0000313" key="1">
    <source>
        <dbReference type="EMBL" id="KAI4375674.1"/>
    </source>
</evidence>
<accession>A0ACB9R9Y5</accession>
<sequence>MESASKPSLTKKRRKPRRSSLERPSKVRGVPHPPPRLRGAAEEDVEEKVGLRDVVPDGRDECDHRWRKLDLILMLRKKDVDLQRVLKVRCKSSMAF</sequence>
<organism evidence="1 2">
    <name type="scientific">Melastoma candidum</name>
    <dbReference type="NCBI Taxonomy" id="119954"/>
    <lineage>
        <taxon>Eukaryota</taxon>
        <taxon>Viridiplantae</taxon>
        <taxon>Streptophyta</taxon>
        <taxon>Embryophyta</taxon>
        <taxon>Tracheophyta</taxon>
        <taxon>Spermatophyta</taxon>
        <taxon>Magnoliopsida</taxon>
        <taxon>eudicotyledons</taxon>
        <taxon>Gunneridae</taxon>
        <taxon>Pentapetalae</taxon>
        <taxon>rosids</taxon>
        <taxon>malvids</taxon>
        <taxon>Myrtales</taxon>
        <taxon>Melastomataceae</taxon>
        <taxon>Melastomatoideae</taxon>
        <taxon>Melastomateae</taxon>
        <taxon>Melastoma</taxon>
    </lineage>
</organism>
<name>A0ACB9R9Y5_9MYRT</name>
<keyword evidence="2" id="KW-1185">Reference proteome</keyword>